<dbReference type="AlphaFoldDB" id="A0A2G5HXT6"/>
<accession>A0A2G5HXT6</accession>
<keyword evidence="3" id="KW-0539">Nucleus</keyword>
<dbReference type="OrthoDB" id="3650379at2759"/>
<reference evidence="5 7" key="1">
    <citation type="submission" date="2015-10" db="EMBL/GenBank/DDBJ databases">
        <title>The cercosporin biosynthetic gene cluster was horizontally transferred to several fungal lineages and shown to be expanded in Cercospora beticola based on microsynteny with recipient genomes.</title>
        <authorList>
            <person name="De Jonge R."/>
            <person name="Ebert M.K."/>
            <person name="Suttle J.C."/>
            <person name="Jurick Ii W.M."/>
            <person name="Secor G.A."/>
            <person name="Thomma B.P."/>
            <person name="Van De Peer Y."/>
            <person name="Bolton M.D."/>
        </authorList>
    </citation>
    <scope>NUCLEOTIDE SEQUENCE [LARGE SCALE GENOMIC DNA]</scope>
    <source>
        <strain evidence="5 7">09-40</strain>
    </source>
</reference>
<dbReference type="EMBL" id="CP134185">
    <property type="protein sequence ID" value="WPA98415.1"/>
    <property type="molecule type" value="Genomic_DNA"/>
</dbReference>
<evidence type="ECO:0000313" key="6">
    <source>
        <dbReference type="EMBL" id="WPA98415.1"/>
    </source>
</evidence>
<evidence type="ECO:0000313" key="7">
    <source>
        <dbReference type="Proteomes" id="UP000230605"/>
    </source>
</evidence>
<evidence type="ECO:0000256" key="2">
    <source>
        <dbReference type="ARBA" id="ARBA00023125"/>
    </source>
</evidence>
<name>A0A2G5HXT6_CERBT</name>
<protein>
    <recommendedName>
        <fullName evidence="9">Myb-like domain-containing protein</fullName>
    </recommendedName>
</protein>
<dbReference type="GO" id="GO:0000976">
    <property type="term" value="F:transcription cis-regulatory region binding"/>
    <property type="evidence" value="ECO:0007669"/>
    <property type="project" value="TreeGrafter"/>
</dbReference>
<gene>
    <name evidence="5" type="ORF">CB0940_05825</name>
    <name evidence="6" type="ORF">RHO25_003027</name>
</gene>
<reference evidence="6 8" key="2">
    <citation type="submission" date="2023-09" db="EMBL/GenBank/DDBJ databases">
        <title>Complete-Gapless Cercospora beticola genome.</title>
        <authorList>
            <person name="Wyatt N.A."/>
            <person name="Spanner R.E."/>
            <person name="Bolton M.D."/>
        </authorList>
    </citation>
    <scope>NUCLEOTIDE SEQUENCE [LARGE SCALE GENOMIC DNA]</scope>
    <source>
        <strain evidence="6">Cb09-40</strain>
    </source>
</reference>
<dbReference type="GO" id="GO:0005634">
    <property type="term" value="C:nucleus"/>
    <property type="evidence" value="ECO:0007669"/>
    <property type="project" value="UniProtKB-SubCell"/>
</dbReference>
<evidence type="ECO:0000256" key="3">
    <source>
        <dbReference type="ARBA" id="ARBA00023242"/>
    </source>
</evidence>
<keyword evidence="8" id="KW-1185">Reference proteome</keyword>
<dbReference type="Proteomes" id="UP001302367">
    <property type="component" value="Chromosome 2"/>
</dbReference>
<evidence type="ECO:0000313" key="5">
    <source>
        <dbReference type="EMBL" id="PIA97365.1"/>
    </source>
</evidence>
<dbReference type="EMBL" id="LKMD01000102">
    <property type="protein sequence ID" value="PIA97365.1"/>
    <property type="molecule type" value="Genomic_DNA"/>
</dbReference>
<dbReference type="PANTHER" id="PTHR46380:SF2">
    <property type="entry name" value="CYCLIN-D-BINDING MYB-LIKE TRANSCRIPTION FACTOR 1"/>
    <property type="match status" value="1"/>
</dbReference>
<dbReference type="InterPro" id="IPR051651">
    <property type="entry name" value="DMTF1_DNA-bind_reg"/>
</dbReference>
<dbReference type="PANTHER" id="PTHR46380">
    <property type="entry name" value="CYCLIN-D-BINDING MYB-LIKE TRANSCRIPTION FACTOR 1"/>
    <property type="match status" value="1"/>
</dbReference>
<organism evidence="5 7">
    <name type="scientific">Cercospora beticola</name>
    <name type="common">Sugarbeet leaf spot fungus</name>
    <dbReference type="NCBI Taxonomy" id="122368"/>
    <lineage>
        <taxon>Eukaryota</taxon>
        <taxon>Fungi</taxon>
        <taxon>Dikarya</taxon>
        <taxon>Ascomycota</taxon>
        <taxon>Pezizomycotina</taxon>
        <taxon>Dothideomycetes</taxon>
        <taxon>Dothideomycetidae</taxon>
        <taxon>Mycosphaerellales</taxon>
        <taxon>Mycosphaerellaceae</taxon>
        <taxon>Cercospora</taxon>
    </lineage>
</organism>
<evidence type="ECO:0000313" key="8">
    <source>
        <dbReference type="Proteomes" id="UP001302367"/>
    </source>
</evidence>
<evidence type="ECO:0000256" key="4">
    <source>
        <dbReference type="SAM" id="MobiDB-lite"/>
    </source>
</evidence>
<sequence>MHNVGVLSSMLSRIPPLLFSGWRHFGASAKWTYKSPSEHLRRLSAPSETGKWTVKDRVTLKKLRKSGKTDEEIASLLGRSVASVKWELPRTHRDPWTEEELCKLDALIAQKVSNRVMADALGRSVYSVSNAKSRRSRTASQGKRAGRPYARPKTVHRKWTEDESMKLLEMRRGGASIVEAANALGRSRHSTAQRERRGASGEKHLVMSLDEQRKMVEMRDSGMPWKDVHFQMPRWSQAALCLRYHRIKRDSFEATRTGELWSQEDLDELRRLVAEGVPFRDIAVRMGRSPSGVRRAYRYHIIKERYNSDQSRL</sequence>
<dbReference type="GO" id="GO:0003700">
    <property type="term" value="F:DNA-binding transcription factor activity"/>
    <property type="evidence" value="ECO:0007669"/>
    <property type="project" value="TreeGrafter"/>
</dbReference>
<evidence type="ECO:0000256" key="1">
    <source>
        <dbReference type="ARBA" id="ARBA00004123"/>
    </source>
</evidence>
<feature type="region of interest" description="Disordered" evidence="4">
    <location>
        <begin position="131"/>
        <end position="156"/>
    </location>
</feature>
<proteinExistence type="predicted"/>
<evidence type="ECO:0008006" key="9">
    <source>
        <dbReference type="Google" id="ProtNLM"/>
    </source>
</evidence>
<dbReference type="Gene3D" id="1.10.10.60">
    <property type="entry name" value="Homeodomain-like"/>
    <property type="match status" value="1"/>
</dbReference>
<comment type="subcellular location">
    <subcellularLocation>
        <location evidence="1">Nucleus</location>
    </subcellularLocation>
</comment>
<keyword evidence="2" id="KW-0238">DNA-binding</keyword>
<dbReference type="Proteomes" id="UP000230605">
    <property type="component" value="Chromosome 2"/>
</dbReference>